<keyword evidence="9" id="KW-1133">Transmembrane helix</keyword>
<keyword evidence="8" id="KW-0902">Two-component regulatory system</keyword>
<reference evidence="11 12" key="1">
    <citation type="journal article" date="2019" name="Int. J. Syst. Evol. Microbiol.">
        <title>The Global Catalogue of Microorganisms (GCM) 10K type strain sequencing project: providing services to taxonomists for standard genome sequencing and annotation.</title>
        <authorList>
            <consortium name="The Broad Institute Genomics Platform"/>
            <consortium name="The Broad Institute Genome Sequencing Center for Infectious Disease"/>
            <person name="Wu L."/>
            <person name="Ma J."/>
        </authorList>
    </citation>
    <scope>NUCLEOTIDE SEQUENCE [LARGE SCALE GENOMIC DNA]</scope>
    <source>
        <strain evidence="11 12">JCM 16021</strain>
    </source>
</reference>
<evidence type="ECO:0000313" key="11">
    <source>
        <dbReference type="EMBL" id="GAA2126043.1"/>
    </source>
</evidence>
<comment type="caution">
    <text evidence="11">The sequence shown here is derived from an EMBL/GenBank/DDBJ whole genome shotgun (WGS) entry which is preliminary data.</text>
</comment>
<feature type="domain" description="Signal transduction histidine kinase subgroup 3 dimerisation and phosphoacceptor" evidence="10">
    <location>
        <begin position="184"/>
        <end position="249"/>
    </location>
</feature>
<gene>
    <name evidence="11" type="ORF">GCM10009843_24250</name>
</gene>
<evidence type="ECO:0000256" key="4">
    <source>
        <dbReference type="ARBA" id="ARBA00022679"/>
    </source>
</evidence>
<feature type="transmembrane region" description="Helical" evidence="9">
    <location>
        <begin position="69"/>
        <end position="93"/>
    </location>
</feature>
<evidence type="ECO:0000259" key="10">
    <source>
        <dbReference type="Pfam" id="PF07730"/>
    </source>
</evidence>
<keyword evidence="9" id="KW-0472">Membrane</keyword>
<dbReference type="EC" id="2.7.13.3" evidence="2"/>
<dbReference type="RefSeq" id="WP_344303988.1">
    <property type="nucleotide sequence ID" value="NZ_BAAAQQ010000011.1"/>
</dbReference>
<evidence type="ECO:0000256" key="6">
    <source>
        <dbReference type="ARBA" id="ARBA00022777"/>
    </source>
</evidence>
<feature type="transmembrane region" description="Helical" evidence="9">
    <location>
        <begin position="20"/>
        <end position="37"/>
    </location>
</feature>
<feature type="transmembrane region" description="Helical" evidence="9">
    <location>
        <begin position="44"/>
        <end position="63"/>
    </location>
</feature>
<dbReference type="PANTHER" id="PTHR24421:SF10">
    <property type="entry name" value="NITRATE_NITRITE SENSOR PROTEIN NARQ"/>
    <property type="match status" value="1"/>
</dbReference>
<dbReference type="Gene3D" id="1.20.5.1930">
    <property type="match status" value="1"/>
</dbReference>
<dbReference type="Gene3D" id="3.30.565.10">
    <property type="entry name" value="Histidine kinase-like ATPase, C-terminal domain"/>
    <property type="match status" value="1"/>
</dbReference>
<evidence type="ECO:0000256" key="5">
    <source>
        <dbReference type="ARBA" id="ARBA00022741"/>
    </source>
</evidence>
<dbReference type="PANTHER" id="PTHR24421">
    <property type="entry name" value="NITRATE/NITRITE SENSOR PROTEIN NARX-RELATED"/>
    <property type="match status" value="1"/>
</dbReference>
<evidence type="ECO:0000256" key="9">
    <source>
        <dbReference type="SAM" id="Phobius"/>
    </source>
</evidence>
<proteinExistence type="predicted"/>
<keyword evidence="4" id="KW-0808">Transferase</keyword>
<name>A0ABN2YEQ6_9ACTN</name>
<comment type="catalytic activity">
    <reaction evidence="1">
        <text>ATP + protein L-histidine = ADP + protein N-phospho-L-histidine.</text>
        <dbReference type="EC" id="2.7.13.3"/>
    </reaction>
</comment>
<dbReference type="InterPro" id="IPR036890">
    <property type="entry name" value="HATPase_C_sf"/>
</dbReference>
<dbReference type="EMBL" id="BAAAQQ010000011">
    <property type="protein sequence ID" value="GAA2126043.1"/>
    <property type="molecule type" value="Genomic_DNA"/>
</dbReference>
<keyword evidence="9" id="KW-0812">Transmembrane</keyword>
<organism evidence="11 12">
    <name type="scientific">Nocardioides bigeumensis</name>
    <dbReference type="NCBI Taxonomy" id="433657"/>
    <lineage>
        <taxon>Bacteria</taxon>
        <taxon>Bacillati</taxon>
        <taxon>Actinomycetota</taxon>
        <taxon>Actinomycetes</taxon>
        <taxon>Propionibacteriales</taxon>
        <taxon>Nocardioidaceae</taxon>
        <taxon>Nocardioides</taxon>
    </lineage>
</organism>
<feature type="transmembrane region" description="Helical" evidence="9">
    <location>
        <begin position="105"/>
        <end position="123"/>
    </location>
</feature>
<keyword evidence="7" id="KW-0067">ATP-binding</keyword>
<accession>A0ABN2YEQ6</accession>
<sequence>MERPSPAEYQPPLSTREHAWRYAAMLVISGVVSSLLFSDQLHRAWLLGVDLGVGAFCYVLVFFRRRRPVAVAVVTNLLIGVSAAATGPAVLASVSLATRRKPPEIALLFVVNLVGSSLLYTVQPVDNEIVWWEVGLYNLALVSILIASGMYLGSRRELVWELSHRLERAEADRDERESRARDTERQRIAQEMHDVLGHRISQISMHAGALSFRQDLSPDELREGAARIQETANAALTDLRGVLGVLRDAKTGQLMDPPQPTYSDVPLLIESAREAGMRIDFHDGVVGGEPPTQAGRTLFRILQEGLTNAGNHAPGTLVSISVTGRPGKGVDVFVRNALGLVPAASRGSGLGLIGLSERAELAGGRLGHRTEGGIFELHGWIPWPA</sequence>
<feature type="transmembrane region" description="Helical" evidence="9">
    <location>
        <begin position="129"/>
        <end position="152"/>
    </location>
</feature>
<keyword evidence="3" id="KW-0597">Phosphoprotein</keyword>
<evidence type="ECO:0000256" key="1">
    <source>
        <dbReference type="ARBA" id="ARBA00000085"/>
    </source>
</evidence>
<evidence type="ECO:0000256" key="8">
    <source>
        <dbReference type="ARBA" id="ARBA00023012"/>
    </source>
</evidence>
<dbReference type="InterPro" id="IPR050482">
    <property type="entry name" value="Sensor_HK_TwoCompSys"/>
</dbReference>
<evidence type="ECO:0000256" key="7">
    <source>
        <dbReference type="ARBA" id="ARBA00022840"/>
    </source>
</evidence>
<evidence type="ECO:0000313" key="12">
    <source>
        <dbReference type="Proteomes" id="UP001500575"/>
    </source>
</evidence>
<dbReference type="SUPFAM" id="SSF103473">
    <property type="entry name" value="MFS general substrate transporter"/>
    <property type="match status" value="1"/>
</dbReference>
<keyword evidence="5" id="KW-0547">Nucleotide-binding</keyword>
<dbReference type="InterPro" id="IPR011712">
    <property type="entry name" value="Sig_transdc_His_kin_sub3_dim/P"/>
</dbReference>
<dbReference type="Proteomes" id="UP001500575">
    <property type="component" value="Unassembled WGS sequence"/>
</dbReference>
<keyword evidence="6 11" id="KW-0418">Kinase</keyword>
<dbReference type="GO" id="GO:0016301">
    <property type="term" value="F:kinase activity"/>
    <property type="evidence" value="ECO:0007669"/>
    <property type="project" value="UniProtKB-KW"/>
</dbReference>
<protein>
    <recommendedName>
        <fullName evidence="2">histidine kinase</fullName>
        <ecNumber evidence="2">2.7.13.3</ecNumber>
    </recommendedName>
</protein>
<dbReference type="SUPFAM" id="SSF55874">
    <property type="entry name" value="ATPase domain of HSP90 chaperone/DNA topoisomerase II/histidine kinase"/>
    <property type="match status" value="1"/>
</dbReference>
<keyword evidence="12" id="KW-1185">Reference proteome</keyword>
<dbReference type="InterPro" id="IPR036259">
    <property type="entry name" value="MFS_trans_sf"/>
</dbReference>
<dbReference type="CDD" id="cd16917">
    <property type="entry name" value="HATPase_UhpB-NarQ-NarX-like"/>
    <property type="match status" value="1"/>
</dbReference>
<evidence type="ECO:0000256" key="2">
    <source>
        <dbReference type="ARBA" id="ARBA00012438"/>
    </source>
</evidence>
<dbReference type="Pfam" id="PF07730">
    <property type="entry name" value="HisKA_3"/>
    <property type="match status" value="1"/>
</dbReference>
<evidence type="ECO:0000256" key="3">
    <source>
        <dbReference type="ARBA" id="ARBA00022553"/>
    </source>
</evidence>